<dbReference type="GO" id="GO:0022857">
    <property type="term" value="F:transmembrane transporter activity"/>
    <property type="evidence" value="ECO:0007669"/>
    <property type="project" value="UniProtKB-UniRule"/>
</dbReference>
<dbReference type="InterPro" id="IPR007387">
    <property type="entry name" value="TRAP_DctQ"/>
</dbReference>
<comment type="similarity">
    <text evidence="8 9">Belongs to the TRAP transporter small permease family.</text>
</comment>
<proteinExistence type="inferred from homology"/>
<comment type="subcellular location">
    <subcellularLocation>
        <location evidence="1 9">Cell inner membrane</location>
        <topology evidence="1 9">Multi-pass membrane protein</topology>
    </subcellularLocation>
</comment>
<dbReference type="GO" id="GO:0015740">
    <property type="term" value="P:C4-dicarboxylate transport"/>
    <property type="evidence" value="ECO:0007669"/>
    <property type="project" value="TreeGrafter"/>
</dbReference>
<comment type="subunit">
    <text evidence="9">The complex comprises the extracytoplasmic solute receptor protein and the two transmembrane proteins.</text>
</comment>
<evidence type="ECO:0000256" key="8">
    <source>
        <dbReference type="ARBA" id="ARBA00038436"/>
    </source>
</evidence>
<dbReference type="Proteomes" id="UP000251341">
    <property type="component" value="Unassembled WGS sequence"/>
</dbReference>
<evidence type="ECO:0000256" key="3">
    <source>
        <dbReference type="ARBA" id="ARBA00022475"/>
    </source>
</evidence>
<feature type="transmembrane region" description="Helical" evidence="9">
    <location>
        <begin position="50"/>
        <end position="68"/>
    </location>
</feature>
<evidence type="ECO:0000256" key="9">
    <source>
        <dbReference type="RuleBase" id="RU369079"/>
    </source>
</evidence>
<evidence type="ECO:0000256" key="4">
    <source>
        <dbReference type="ARBA" id="ARBA00022519"/>
    </source>
</evidence>
<evidence type="ECO:0000256" key="6">
    <source>
        <dbReference type="ARBA" id="ARBA00022989"/>
    </source>
</evidence>
<keyword evidence="12" id="KW-1185">Reference proteome</keyword>
<keyword evidence="6 9" id="KW-1133">Transmembrane helix</keyword>
<comment type="caution">
    <text evidence="11">The sequence shown here is derived from an EMBL/GenBank/DDBJ whole genome shotgun (WGS) entry which is preliminary data.</text>
</comment>
<keyword evidence="5 9" id="KW-0812">Transmembrane</keyword>
<dbReference type="RefSeq" id="WP_108359328.1">
    <property type="nucleotide sequence ID" value="NZ_NESP01000001.1"/>
</dbReference>
<sequence>MKFFEKYLMIANRSVLIALLAAMAIIIFSNVVLRYATNQSIEWAEEVARYMMVWLTFVGAGPVLRYGGHIAVENLQDSLPIAWARAIRVLIAVMLTGFFIFIIWYGLIYVDRVQYQMTPTTQVSMSWVYASMPVGGALLLAHWLIIVRDYVLTRTFASDSHFDANASASL</sequence>
<evidence type="ECO:0000256" key="7">
    <source>
        <dbReference type="ARBA" id="ARBA00023136"/>
    </source>
</evidence>
<dbReference type="PANTHER" id="PTHR35011:SF2">
    <property type="entry name" value="2,3-DIKETO-L-GULONATE TRAP TRANSPORTER SMALL PERMEASE PROTEIN YIAM"/>
    <property type="match status" value="1"/>
</dbReference>
<comment type="function">
    <text evidence="9">Part of the tripartite ATP-independent periplasmic (TRAP) transport system.</text>
</comment>
<evidence type="ECO:0000256" key="1">
    <source>
        <dbReference type="ARBA" id="ARBA00004429"/>
    </source>
</evidence>
<evidence type="ECO:0000256" key="2">
    <source>
        <dbReference type="ARBA" id="ARBA00022448"/>
    </source>
</evidence>
<accession>A0A315EVK6</accession>
<dbReference type="PANTHER" id="PTHR35011">
    <property type="entry name" value="2,3-DIKETO-L-GULONATE TRAP TRANSPORTER SMALL PERMEASE PROTEIN YIAM"/>
    <property type="match status" value="1"/>
</dbReference>
<feature type="transmembrane region" description="Helical" evidence="9">
    <location>
        <begin position="127"/>
        <end position="146"/>
    </location>
</feature>
<evidence type="ECO:0000259" key="10">
    <source>
        <dbReference type="Pfam" id="PF04290"/>
    </source>
</evidence>
<evidence type="ECO:0000313" key="11">
    <source>
        <dbReference type="EMBL" id="PUE60858.1"/>
    </source>
</evidence>
<protein>
    <recommendedName>
        <fullName evidence="9">TRAP transporter small permease protein</fullName>
    </recommendedName>
</protein>
<evidence type="ECO:0000313" key="12">
    <source>
        <dbReference type="Proteomes" id="UP000251341"/>
    </source>
</evidence>
<name>A0A315EVK6_9BURK</name>
<keyword evidence="3" id="KW-1003">Cell membrane</keyword>
<evidence type="ECO:0000256" key="5">
    <source>
        <dbReference type="ARBA" id="ARBA00022692"/>
    </source>
</evidence>
<dbReference type="EMBL" id="NESP01000001">
    <property type="protein sequence ID" value="PUE60858.1"/>
    <property type="molecule type" value="Genomic_DNA"/>
</dbReference>
<feature type="transmembrane region" description="Helical" evidence="9">
    <location>
        <begin position="89"/>
        <end position="107"/>
    </location>
</feature>
<keyword evidence="7 9" id="KW-0472">Membrane</keyword>
<feature type="domain" description="Tripartite ATP-independent periplasmic transporters DctQ component" evidence="10">
    <location>
        <begin position="23"/>
        <end position="144"/>
    </location>
</feature>
<reference evidence="11 12" key="1">
    <citation type="submission" date="2017-04" db="EMBL/GenBank/DDBJ databases">
        <title>Unexpected and diverse lifestyles within the genus Limnohabitans.</title>
        <authorList>
            <person name="Kasalicky V."/>
            <person name="Mehrshad M."/>
            <person name="Andrei S.-A."/>
            <person name="Salcher M."/>
            <person name="Kratochvilova H."/>
            <person name="Simek K."/>
            <person name="Ghai R."/>
        </authorList>
    </citation>
    <scope>NUCLEOTIDE SEQUENCE [LARGE SCALE GENOMIC DNA]</scope>
    <source>
        <strain evidence="11 12">MWH-C5</strain>
    </source>
</reference>
<gene>
    <name evidence="11" type="ORF">B9Z44_11960</name>
</gene>
<dbReference type="Pfam" id="PF04290">
    <property type="entry name" value="DctQ"/>
    <property type="match status" value="1"/>
</dbReference>
<dbReference type="GO" id="GO:0005886">
    <property type="term" value="C:plasma membrane"/>
    <property type="evidence" value="ECO:0007669"/>
    <property type="project" value="UniProtKB-SubCell"/>
</dbReference>
<keyword evidence="2 9" id="KW-0813">Transport</keyword>
<comment type="caution">
    <text evidence="9">Lacks conserved residue(s) required for the propagation of feature annotation.</text>
</comment>
<dbReference type="AlphaFoldDB" id="A0A315EVK6"/>
<dbReference type="InterPro" id="IPR055348">
    <property type="entry name" value="DctQ"/>
</dbReference>
<organism evidence="11 12">
    <name type="scientific">Limnohabitans curvus</name>
    <dbReference type="NCBI Taxonomy" id="323423"/>
    <lineage>
        <taxon>Bacteria</taxon>
        <taxon>Pseudomonadati</taxon>
        <taxon>Pseudomonadota</taxon>
        <taxon>Betaproteobacteria</taxon>
        <taxon>Burkholderiales</taxon>
        <taxon>Comamonadaceae</taxon>
        <taxon>Limnohabitans</taxon>
    </lineage>
</organism>
<keyword evidence="4 9" id="KW-0997">Cell inner membrane</keyword>